<evidence type="ECO:0000313" key="3">
    <source>
        <dbReference type="Proteomes" id="UP001054902"/>
    </source>
</evidence>
<keyword evidence="1" id="KW-0732">Signal</keyword>
<evidence type="ECO:0000256" key="1">
    <source>
        <dbReference type="SAM" id="SignalP"/>
    </source>
</evidence>
<dbReference type="AlphaFoldDB" id="A0AAD3H044"/>
<protein>
    <submittedName>
        <fullName evidence="2">Uncharacterized protein</fullName>
    </submittedName>
</protein>
<dbReference type="Proteomes" id="UP001054902">
    <property type="component" value="Unassembled WGS sequence"/>
</dbReference>
<accession>A0AAD3H044</accession>
<comment type="caution">
    <text evidence="2">The sequence shown here is derived from an EMBL/GenBank/DDBJ whole genome shotgun (WGS) entry which is preliminary data.</text>
</comment>
<organism evidence="2 3">
    <name type="scientific">Chaetoceros tenuissimus</name>
    <dbReference type="NCBI Taxonomy" id="426638"/>
    <lineage>
        <taxon>Eukaryota</taxon>
        <taxon>Sar</taxon>
        <taxon>Stramenopiles</taxon>
        <taxon>Ochrophyta</taxon>
        <taxon>Bacillariophyta</taxon>
        <taxon>Coscinodiscophyceae</taxon>
        <taxon>Chaetocerotophycidae</taxon>
        <taxon>Chaetocerotales</taxon>
        <taxon>Chaetocerotaceae</taxon>
        <taxon>Chaetoceros</taxon>
    </lineage>
</organism>
<feature type="chain" id="PRO_5042069224" evidence="1">
    <location>
        <begin position="16"/>
        <end position="440"/>
    </location>
</feature>
<gene>
    <name evidence="2" type="ORF">CTEN210_01463</name>
</gene>
<keyword evidence="3" id="KW-1185">Reference proteome</keyword>
<dbReference type="EMBL" id="BLLK01000020">
    <property type="protein sequence ID" value="GFH44989.1"/>
    <property type="molecule type" value="Genomic_DNA"/>
</dbReference>
<proteinExistence type="predicted"/>
<feature type="signal peptide" evidence="1">
    <location>
        <begin position="1"/>
        <end position="15"/>
    </location>
</feature>
<evidence type="ECO:0000313" key="2">
    <source>
        <dbReference type="EMBL" id="GFH44989.1"/>
    </source>
</evidence>
<sequence>MRALIYFFFAVAVAGFGVERKCSYPLIRQKECRIHGCSDTNLFSTHSEDEETPIQVRCTSFRLPLDNELNTMYRRRKFIPGRTKVSLEDDSELLFEYEYNQLNIEAKDKVEDIPIKAIILIQPIGVGIGRWYYDRLLHEFQVSQKDYKSEVILVAPDLLGCGTACSPMMVSSKNDAPRILEKLPLLQVKDWSSQILDLMQKIESENTNDVEFCIISNGGCVPIALDVVGKLRHERNQLKGKLTHLIFSATPSISSLLKPKDNEKVAKSYRTLSGTVGNLFWWYALRKEGKFLQSFSEKNLASKPENLGENWRPQCFQTARANEGKSRYSTFAFLAGALNGGCTDILEELKSQNEIKVDIITGGDKRENKARSWFWQRTPKAKKVQDEDTVDEGKEETTLVTYFNDNDSSFVQEIFTGGRRCPAHEDSKGFITAIESLFLQ</sequence>
<name>A0AAD3H044_9STRA</name>
<reference evidence="2 3" key="1">
    <citation type="journal article" date="2021" name="Sci. Rep.">
        <title>The genome of the diatom Chaetoceros tenuissimus carries an ancient integrated fragment of an extant virus.</title>
        <authorList>
            <person name="Hongo Y."/>
            <person name="Kimura K."/>
            <person name="Takaki Y."/>
            <person name="Yoshida Y."/>
            <person name="Baba S."/>
            <person name="Kobayashi G."/>
            <person name="Nagasaki K."/>
            <person name="Hano T."/>
            <person name="Tomaru Y."/>
        </authorList>
    </citation>
    <scope>NUCLEOTIDE SEQUENCE [LARGE SCALE GENOMIC DNA]</scope>
    <source>
        <strain evidence="2 3">NIES-3715</strain>
    </source>
</reference>